<dbReference type="Gene3D" id="3.30.565.10">
    <property type="entry name" value="Histidine kinase-like ATPase, C-terminal domain"/>
    <property type="match status" value="1"/>
</dbReference>
<dbReference type="EMBL" id="CADCUE010000276">
    <property type="protein sequence ID" value="CAA9359141.1"/>
    <property type="molecule type" value="Genomic_DNA"/>
</dbReference>
<dbReference type="GO" id="GO:0016791">
    <property type="term" value="F:phosphatase activity"/>
    <property type="evidence" value="ECO:0007669"/>
    <property type="project" value="TreeGrafter"/>
</dbReference>
<reference evidence="5" key="1">
    <citation type="submission" date="2020-02" db="EMBL/GenBank/DDBJ databases">
        <authorList>
            <person name="Meier V. D."/>
        </authorList>
    </citation>
    <scope>NUCLEOTIDE SEQUENCE</scope>
    <source>
        <strain evidence="5">AVDCRST_MAG16</strain>
    </source>
</reference>
<evidence type="ECO:0000259" key="3">
    <source>
        <dbReference type="SMART" id="SM00091"/>
    </source>
</evidence>
<dbReference type="InterPro" id="IPR029016">
    <property type="entry name" value="GAF-like_dom_sf"/>
</dbReference>
<evidence type="ECO:0000259" key="2">
    <source>
        <dbReference type="SMART" id="SM00065"/>
    </source>
</evidence>
<dbReference type="SUPFAM" id="SSF55874">
    <property type="entry name" value="ATPase domain of HSP90 chaperone/DNA topoisomerase II/histidine kinase"/>
    <property type="match status" value="1"/>
</dbReference>
<evidence type="ECO:0000313" key="5">
    <source>
        <dbReference type="EMBL" id="CAA9359141.1"/>
    </source>
</evidence>
<dbReference type="PANTHER" id="PTHR43156">
    <property type="entry name" value="STAGE II SPORULATION PROTEIN E-RELATED"/>
    <property type="match status" value="1"/>
</dbReference>
<dbReference type="AlphaFoldDB" id="A0A6J4MG60"/>
<dbReference type="SMART" id="SM00065">
    <property type="entry name" value="GAF"/>
    <property type="match status" value="1"/>
</dbReference>
<organism evidence="5">
    <name type="scientific">uncultured Frankineae bacterium</name>
    <dbReference type="NCBI Taxonomy" id="437475"/>
    <lineage>
        <taxon>Bacteria</taxon>
        <taxon>Bacillati</taxon>
        <taxon>Actinomycetota</taxon>
        <taxon>Actinomycetes</taxon>
        <taxon>Frankiales</taxon>
        <taxon>environmental samples</taxon>
    </lineage>
</organism>
<name>A0A6J4MG60_9ACTN</name>
<dbReference type="InterPro" id="IPR052016">
    <property type="entry name" value="Bact_Sigma-Reg"/>
</dbReference>
<dbReference type="Gene3D" id="3.30.450.20">
    <property type="entry name" value="PAS domain"/>
    <property type="match status" value="1"/>
</dbReference>
<dbReference type="SMART" id="SM00331">
    <property type="entry name" value="PP2C_SIG"/>
    <property type="match status" value="1"/>
</dbReference>
<dbReference type="Pfam" id="PF07228">
    <property type="entry name" value="SpoIIE"/>
    <property type="match status" value="1"/>
</dbReference>
<dbReference type="InterPro" id="IPR035965">
    <property type="entry name" value="PAS-like_dom_sf"/>
</dbReference>
<sequence length="652" mass="69270">MTAPGDLSAYLGPDLLSLLGDAVTVIAGDWRYVYVSPAAAQIIGRPAEDVVGAHVWDVFPEVVGTAQHAAALRAMEQRTRETFVWRFDTVGRWYEQHALPVGDGLVVYVLDISDRMTEVSRAEHLAAAGEALAGAVSLEQVNEAIVVHVHRLVEASGGSIILADPERDVMRALGWAGVDDGVVASWTEFPMHARTPSATAHRTGEPVFVDSLEDARQRFPPIAPELERLGGGAVAALPLVSAGVRLGAWSLVFPAGRELSSGDRRFLVTAAAMVAQALLRARLLDAERRSMAQLQSSLLPRNLESVPGLELAVRYAAGDVAVEVGGDWYDVVRLEGGAVGLVMGDVEGHDVEAAACMGLVRSAVRAYAAEGHPPAVVLQLANCFVDDIGLGRLVTLTYAAVHPDELLVTTVSAGHLPLQVVSPDGAHREVPSEVGPPLGVHPAGARWPETTSALPAQGVLAAFTDGLVETRQDDIGVGLQRVRDVLVARRGDSPAEIADALLGSRRRSGDDVALLVGRLTAPATTDRRSTRRVPPTSASVFLVRRSTRQLLTAWHVPAAAMAAAELVVSELLTNAARQSEDPVDVVLSCVESVLRIEVTDTSHRMPELPVQDVDSEATSGRGLLLVQELADRWGVQSEGLGKRVWAEIDLPG</sequence>
<dbReference type="Pfam" id="PF08448">
    <property type="entry name" value="PAS_4"/>
    <property type="match status" value="1"/>
</dbReference>
<proteinExistence type="predicted"/>
<dbReference type="Gene3D" id="3.60.40.10">
    <property type="entry name" value="PPM-type phosphatase domain"/>
    <property type="match status" value="1"/>
</dbReference>
<dbReference type="InterPro" id="IPR000014">
    <property type="entry name" value="PAS"/>
</dbReference>
<keyword evidence="1" id="KW-0378">Hydrolase</keyword>
<dbReference type="InterPro" id="IPR003018">
    <property type="entry name" value="GAF"/>
</dbReference>
<dbReference type="InterPro" id="IPR001932">
    <property type="entry name" value="PPM-type_phosphatase-like_dom"/>
</dbReference>
<dbReference type="InterPro" id="IPR036457">
    <property type="entry name" value="PPM-type-like_dom_sf"/>
</dbReference>
<dbReference type="InterPro" id="IPR013656">
    <property type="entry name" value="PAS_4"/>
</dbReference>
<dbReference type="CDD" id="cd16936">
    <property type="entry name" value="HATPase_RsbW-like"/>
    <property type="match status" value="1"/>
</dbReference>
<protein>
    <submittedName>
        <fullName evidence="5">Serine phosphatase RsbU, regulator of sigma subunit</fullName>
    </submittedName>
</protein>
<gene>
    <name evidence="5" type="ORF">AVDCRST_MAG16-2916</name>
</gene>
<evidence type="ECO:0000259" key="4">
    <source>
        <dbReference type="SMART" id="SM00331"/>
    </source>
</evidence>
<dbReference type="SUPFAM" id="SSF55781">
    <property type="entry name" value="GAF domain-like"/>
    <property type="match status" value="1"/>
</dbReference>
<dbReference type="Gene3D" id="3.30.450.40">
    <property type="match status" value="1"/>
</dbReference>
<dbReference type="SMART" id="SM00091">
    <property type="entry name" value="PAS"/>
    <property type="match status" value="1"/>
</dbReference>
<dbReference type="CDD" id="cd00130">
    <property type="entry name" value="PAS"/>
    <property type="match status" value="1"/>
</dbReference>
<dbReference type="InterPro" id="IPR003594">
    <property type="entry name" value="HATPase_dom"/>
</dbReference>
<accession>A0A6J4MG60</accession>
<feature type="domain" description="GAF" evidence="2">
    <location>
        <begin position="137"/>
        <end position="288"/>
    </location>
</feature>
<dbReference type="PANTHER" id="PTHR43156:SF2">
    <property type="entry name" value="STAGE II SPORULATION PROTEIN E"/>
    <property type="match status" value="1"/>
</dbReference>
<feature type="domain" description="PAS" evidence="3">
    <location>
        <begin position="10"/>
        <end position="77"/>
    </location>
</feature>
<dbReference type="Pfam" id="PF13185">
    <property type="entry name" value="GAF_2"/>
    <property type="match status" value="1"/>
</dbReference>
<dbReference type="SUPFAM" id="SSF55785">
    <property type="entry name" value="PYP-like sensor domain (PAS domain)"/>
    <property type="match status" value="1"/>
</dbReference>
<feature type="domain" description="PPM-type phosphatase" evidence="4">
    <location>
        <begin position="306"/>
        <end position="519"/>
    </location>
</feature>
<dbReference type="InterPro" id="IPR036890">
    <property type="entry name" value="HATPase_C_sf"/>
</dbReference>
<evidence type="ECO:0000256" key="1">
    <source>
        <dbReference type="ARBA" id="ARBA00022801"/>
    </source>
</evidence>
<dbReference type="Pfam" id="PF13581">
    <property type="entry name" value="HATPase_c_2"/>
    <property type="match status" value="1"/>
</dbReference>